<evidence type="ECO:0000313" key="2">
    <source>
        <dbReference type="EMBL" id="KAG7058280.1"/>
    </source>
</evidence>
<dbReference type="AlphaFoldDB" id="A0A9P7RKJ2"/>
<evidence type="ECO:0000313" key="3">
    <source>
        <dbReference type="Proteomes" id="UP000699042"/>
    </source>
</evidence>
<keyword evidence="3" id="KW-1185">Reference proteome</keyword>
<dbReference type="Proteomes" id="UP000699042">
    <property type="component" value="Unassembled WGS sequence"/>
</dbReference>
<comment type="caution">
    <text evidence="2">The sequence shown here is derived from an EMBL/GenBank/DDBJ whole genome shotgun (WGS) entry which is preliminary data.</text>
</comment>
<name>A0A9P7RKJ2_9PEZI</name>
<protein>
    <submittedName>
        <fullName evidence="2">Uncharacterized protein</fullName>
    </submittedName>
</protein>
<feature type="compositionally biased region" description="Low complexity" evidence="1">
    <location>
        <begin position="138"/>
        <end position="172"/>
    </location>
</feature>
<sequence>AIKTILLPFQSSSSSIFKSSQLTLIPTFKMRSFVTCTVLATVASMAVAQVHPRFEYPDSVPAVEKRQEPGTPRYQCHEDCGLLITLGREDGFCTNSEWNERYGRCMSCANTYAIWMYYSSGVTSAAAKCGLSPTPSPSGGAVETTAAATTAAPAPATTTAAPAPATTTTAAAPPAVSSSSAAAESSAPAASTSAAGAPATTLSTAASASGSASASASGAATTSGAAAGTSAATVTRVTSIGTSVVIPSGTATPSTPVFAGAGKNAAAMGLAAVGLALAAF</sequence>
<accession>A0A9P7RKJ2</accession>
<organism evidence="2 3">
    <name type="scientific">Colletotrichum scovillei</name>
    <dbReference type="NCBI Taxonomy" id="1209932"/>
    <lineage>
        <taxon>Eukaryota</taxon>
        <taxon>Fungi</taxon>
        <taxon>Dikarya</taxon>
        <taxon>Ascomycota</taxon>
        <taxon>Pezizomycotina</taxon>
        <taxon>Sordariomycetes</taxon>
        <taxon>Hypocreomycetidae</taxon>
        <taxon>Glomerellales</taxon>
        <taxon>Glomerellaceae</taxon>
        <taxon>Colletotrichum</taxon>
        <taxon>Colletotrichum acutatum species complex</taxon>
    </lineage>
</organism>
<dbReference type="EMBL" id="JAESDN010000001">
    <property type="protein sequence ID" value="KAG7058280.1"/>
    <property type="molecule type" value="Genomic_DNA"/>
</dbReference>
<evidence type="ECO:0000256" key="1">
    <source>
        <dbReference type="SAM" id="MobiDB-lite"/>
    </source>
</evidence>
<reference evidence="2" key="1">
    <citation type="submission" date="2021-05" db="EMBL/GenBank/DDBJ databases">
        <title>Comparative genomics of three Colletotrichum scovillei strains and genetic complementation revealed genes involved fungal growth and virulence on chili pepper.</title>
        <authorList>
            <person name="Hsieh D.-K."/>
            <person name="Chuang S.-C."/>
            <person name="Chen C.-Y."/>
            <person name="Chao Y.-T."/>
            <person name="Lu M.-Y.J."/>
            <person name="Lee M.-H."/>
            <person name="Shih M.-C."/>
        </authorList>
    </citation>
    <scope>NUCLEOTIDE SEQUENCE</scope>
    <source>
        <strain evidence="2">Coll-153</strain>
    </source>
</reference>
<feature type="non-terminal residue" evidence="2">
    <location>
        <position position="280"/>
    </location>
</feature>
<feature type="region of interest" description="Disordered" evidence="1">
    <location>
        <begin position="130"/>
        <end position="172"/>
    </location>
</feature>
<gene>
    <name evidence="2" type="ORF">JMJ77_005657</name>
</gene>
<proteinExistence type="predicted"/>